<accession>A0A9D2G8L7</accession>
<proteinExistence type="predicted"/>
<evidence type="ECO:0000313" key="2">
    <source>
        <dbReference type="EMBL" id="HIZ74251.1"/>
    </source>
</evidence>
<keyword evidence="1" id="KW-0812">Transmembrane</keyword>
<feature type="transmembrane region" description="Helical" evidence="1">
    <location>
        <begin position="81"/>
        <end position="99"/>
    </location>
</feature>
<dbReference type="Proteomes" id="UP000824116">
    <property type="component" value="Unassembled WGS sequence"/>
</dbReference>
<protein>
    <submittedName>
        <fullName evidence="2">Uncharacterized protein</fullName>
    </submittedName>
</protein>
<reference evidence="2" key="1">
    <citation type="journal article" date="2021" name="PeerJ">
        <title>Extensive microbial diversity within the chicken gut microbiome revealed by metagenomics and culture.</title>
        <authorList>
            <person name="Gilroy R."/>
            <person name="Ravi A."/>
            <person name="Getino M."/>
            <person name="Pursley I."/>
            <person name="Horton D.L."/>
            <person name="Alikhan N.F."/>
            <person name="Baker D."/>
            <person name="Gharbi K."/>
            <person name="Hall N."/>
            <person name="Watson M."/>
            <person name="Adriaenssens E.M."/>
            <person name="Foster-Nyarko E."/>
            <person name="Jarju S."/>
            <person name="Secka A."/>
            <person name="Antonio M."/>
            <person name="Oren A."/>
            <person name="Chaudhuri R.R."/>
            <person name="La Ragione R."/>
            <person name="Hildebrand F."/>
            <person name="Pallen M.J."/>
        </authorList>
    </citation>
    <scope>NUCLEOTIDE SEQUENCE</scope>
    <source>
        <strain evidence="2">CHK196-3914</strain>
    </source>
</reference>
<dbReference type="AlphaFoldDB" id="A0A9D2G8L7"/>
<keyword evidence="1" id="KW-1133">Transmembrane helix</keyword>
<feature type="transmembrane region" description="Helical" evidence="1">
    <location>
        <begin position="7"/>
        <end position="25"/>
    </location>
</feature>
<organism evidence="2 3">
    <name type="scientific">Candidatus Mediterraneibacter stercoravium</name>
    <dbReference type="NCBI Taxonomy" id="2838685"/>
    <lineage>
        <taxon>Bacteria</taxon>
        <taxon>Bacillati</taxon>
        <taxon>Bacillota</taxon>
        <taxon>Clostridia</taxon>
        <taxon>Lachnospirales</taxon>
        <taxon>Lachnospiraceae</taxon>
        <taxon>Mediterraneibacter</taxon>
    </lineage>
</organism>
<evidence type="ECO:0000256" key="1">
    <source>
        <dbReference type="SAM" id="Phobius"/>
    </source>
</evidence>
<keyword evidence="1" id="KW-0472">Membrane</keyword>
<comment type="caution">
    <text evidence="2">The sequence shown here is derived from an EMBL/GenBank/DDBJ whole genome shotgun (WGS) entry which is preliminary data.</text>
</comment>
<name>A0A9D2G8L7_9FIRM</name>
<reference evidence="2" key="2">
    <citation type="submission" date="2021-04" db="EMBL/GenBank/DDBJ databases">
        <authorList>
            <person name="Gilroy R."/>
        </authorList>
    </citation>
    <scope>NUCLEOTIDE SEQUENCE</scope>
    <source>
        <strain evidence="2">CHK196-3914</strain>
    </source>
</reference>
<sequence>MVQKLRAVLTASTVIFVSILLLFRLDSDETEKHLQDEAGQEMLCEQSLTDSLNIHTLLDRYMRSNKEKQLPTQKTQGMKNIVKISAAILMITAFSLFLYRRRMLLSCNRADVFSLRRFLSELSACHEKDGKKRSCAF</sequence>
<evidence type="ECO:0000313" key="3">
    <source>
        <dbReference type="Proteomes" id="UP000824116"/>
    </source>
</evidence>
<gene>
    <name evidence="2" type="ORF">H9723_03260</name>
</gene>
<dbReference type="EMBL" id="DXAY01000077">
    <property type="protein sequence ID" value="HIZ74251.1"/>
    <property type="molecule type" value="Genomic_DNA"/>
</dbReference>